<organism evidence="2 3">
    <name type="scientific">Streptococcus sanguinis</name>
    <dbReference type="NCBI Taxonomy" id="1305"/>
    <lineage>
        <taxon>Bacteria</taxon>
        <taxon>Bacillati</taxon>
        <taxon>Bacillota</taxon>
        <taxon>Bacilli</taxon>
        <taxon>Lactobacillales</taxon>
        <taxon>Streptococcaceae</taxon>
        <taxon>Streptococcus</taxon>
    </lineage>
</organism>
<protein>
    <recommendedName>
        <fullName evidence="1">RNA polymerase sigma-70 region 4 domain-containing protein</fullName>
    </recommendedName>
</protein>
<dbReference type="AlphaFoldDB" id="A0A7H8V5G5"/>
<dbReference type="InterPro" id="IPR013324">
    <property type="entry name" value="RNA_pol_sigma_r3/r4-like"/>
</dbReference>
<evidence type="ECO:0000259" key="1">
    <source>
        <dbReference type="Pfam" id="PF04545"/>
    </source>
</evidence>
<dbReference type="InterPro" id="IPR036388">
    <property type="entry name" value="WH-like_DNA-bd_sf"/>
</dbReference>
<evidence type="ECO:0000313" key="2">
    <source>
        <dbReference type="EMBL" id="QLB51746.1"/>
    </source>
</evidence>
<dbReference type="EMBL" id="CP040556">
    <property type="protein sequence ID" value="QLB51746.1"/>
    <property type="molecule type" value="Genomic_DNA"/>
</dbReference>
<dbReference type="GO" id="GO:0006352">
    <property type="term" value="P:DNA-templated transcription initiation"/>
    <property type="evidence" value="ECO:0007669"/>
    <property type="project" value="InterPro"/>
</dbReference>
<sequence>MEEEANKTISIYFLCKFGLSNRIAKTLCGKRVELIDFFVRNNHGLFNKISKNKIEKINLYLSDCILEINKNPNIFDDIRMLYSVGAKIVFSKIYHMTDSIDELVIMLKNNNWMEMGLKSASVKATVQIDKYSELLFNFNIKNEILKWKTFTIFLEKFKIRNSELDFLGLQASIIKQLEDMQLIFKSQVDDAWCLFIENLTFSEEIIKVYGLDMEFYLKERSYKSGIEEKLISIDSFFQSSFKDINFLKERLDGKTLEEIGNSVGITRERVRQKINRSLKRIPKIYEVEKFKDLYQRFDVSEDIFSTISESDSRLYNLMGLLYTKGEEDILDEILKGNYSDEVKRYILKKRNKFASNGRVLKLTRENYIIDILRRYKNLQLYFKTDELFYLIKEEANDFPQILPKSERALESQLNRYQHIVFSLGKGYRYHPLEIKEHEKQELLSLFENLDDGAYSMNYIFETNPGVMERFDILSGSELHNICKKYNILTENIHLGRNPEFIAGEKDKKDYIVDNMSTYEGISLEEFCIDMNQKFGLHKGSLSSFISSKLRKYILDGKIHVDKSNYNEIASNILPYLNRYIYSKQDFISIIKKYSGLQEVSQSLIFSLGFILRGELVISSKYRGAKDALTTLILSQKVFHADEISFKKTVDYYSTIYNLEKKLKILKISENTYINVEFMIQRGFELEKLKSFIKEIEILVPSNSYFSIISLLNDGIEFSLLDDGIELISLDRLINISNKTKPVSIGFPNIYFKGDVKRNLNDFLVDSLLQLGSANIEDFTDDLNKKYGINLDEYNVRLRLVECGAYYSDKLNKIYINKEDFLEEVFGR</sequence>
<evidence type="ECO:0000313" key="3">
    <source>
        <dbReference type="Proteomes" id="UP000509410"/>
    </source>
</evidence>
<dbReference type="Pfam" id="PF04545">
    <property type="entry name" value="Sigma70_r4"/>
    <property type="match status" value="1"/>
</dbReference>
<dbReference type="InterPro" id="IPR007630">
    <property type="entry name" value="RNA_pol_sigma70_r4"/>
</dbReference>
<proteinExistence type="predicted"/>
<accession>A0A7H8V5G5</accession>
<dbReference type="Gene3D" id="1.10.10.10">
    <property type="entry name" value="Winged helix-like DNA-binding domain superfamily/Winged helix DNA-binding domain"/>
    <property type="match status" value="1"/>
</dbReference>
<name>A0A7H8V5G5_STRSA</name>
<dbReference type="GO" id="GO:0003700">
    <property type="term" value="F:DNA-binding transcription factor activity"/>
    <property type="evidence" value="ECO:0007669"/>
    <property type="project" value="InterPro"/>
</dbReference>
<dbReference type="SUPFAM" id="SSF88659">
    <property type="entry name" value="Sigma3 and sigma4 domains of RNA polymerase sigma factors"/>
    <property type="match status" value="1"/>
</dbReference>
<reference evidence="2 3" key="1">
    <citation type="submission" date="2019-05" db="EMBL/GenBank/DDBJ databases">
        <title>The organization of the Streptococcus sanguinis genomes.</title>
        <authorList>
            <person name="Wu C.H."/>
            <person name="Chen Y.Y.M."/>
            <person name="Wang H.Y."/>
        </authorList>
    </citation>
    <scope>NUCLEOTIDE SEQUENCE [LARGE SCALE GENOMIC DNA]</scope>
    <source>
        <strain evidence="2 3">CGMH010</strain>
    </source>
</reference>
<dbReference type="Proteomes" id="UP000509410">
    <property type="component" value="Chromosome"/>
</dbReference>
<gene>
    <name evidence="2" type="ORF">FFV08_03170</name>
</gene>
<feature type="domain" description="RNA polymerase sigma-70 region 4" evidence="1">
    <location>
        <begin position="251"/>
        <end position="281"/>
    </location>
</feature>